<dbReference type="AlphaFoldDB" id="A0A8J2YEF6"/>
<name>A0A8J2YEF6_9BACL</name>
<proteinExistence type="predicted"/>
<comment type="caution">
    <text evidence="1">The sequence shown here is derived from an EMBL/GenBank/DDBJ whole genome shotgun (WGS) entry which is preliminary data.</text>
</comment>
<accession>A0A8J2YEF6</accession>
<sequence>MVENGGKKPMRLKDALFNWLQIRVVWDARPQDRSAEDTTRFFHDMLIQDHGVEELEATKDAQEYVVRYRLNGEEHTERFPREQVEDLLKSIQSEPKYNQSFE</sequence>
<evidence type="ECO:0000313" key="2">
    <source>
        <dbReference type="Proteomes" id="UP000625210"/>
    </source>
</evidence>
<reference evidence="1" key="2">
    <citation type="submission" date="2020-09" db="EMBL/GenBank/DDBJ databases">
        <authorList>
            <person name="Sun Q."/>
            <person name="Zhou Y."/>
        </authorList>
    </citation>
    <scope>NUCLEOTIDE SEQUENCE</scope>
    <source>
        <strain evidence="1">CGMCC 1.15179</strain>
    </source>
</reference>
<organism evidence="1 2">
    <name type="scientific">Marinithermofilum abyssi</name>
    <dbReference type="NCBI Taxonomy" id="1571185"/>
    <lineage>
        <taxon>Bacteria</taxon>
        <taxon>Bacillati</taxon>
        <taxon>Bacillota</taxon>
        <taxon>Bacilli</taxon>
        <taxon>Bacillales</taxon>
        <taxon>Thermoactinomycetaceae</taxon>
        <taxon>Marinithermofilum</taxon>
    </lineage>
</organism>
<gene>
    <name evidence="1" type="ORF">GCM10011571_26120</name>
</gene>
<reference evidence="1" key="1">
    <citation type="journal article" date="2014" name="Int. J. Syst. Evol. Microbiol.">
        <title>Complete genome sequence of Corynebacterium casei LMG S-19264T (=DSM 44701T), isolated from a smear-ripened cheese.</title>
        <authorList>
            <consortium name="US DOE Joint Genome Institute (JGI-PGF)"/>
            <person name="Walter F."/>
            <person name="Albersmeier A."/>
            <person name="Kalinowski J."/>
            <person name="Ruckert C."/>
        </authorList>
    </citation>
    <scope>NUCLEOTIDE SEQUENCE</scope>
    <source>
        <strain evidence="1">CGMCC 1.15179</strain>
    </source>
</reference>
<protein>
    <submittedName>
        <fullName evidence="1">Uncharacterized protein</fullName>
    </submittedName>
</protein>
<dbReference type="Proteomes" id="UP000625210">
    <property type="component" value="Unassembled WGS sequence"/>
</dbReference>
<keyword evidence="2" id="KW-1185">Reference proteome</keyword>
<dbReference type="EMBL" id="BMHQ01000009">
    <property type="protein sequence ID" value="GGE22813.1"/>
    <property type="molecule type" value="Genomic_DNA"/>
</dbReference>
<evidence type="ECO:0000313" key="1">
    <source>
        <dbReference type="EMBL" id="GGE22813.1"/>
    </source>
</evidence>